<dbReference type="GO" id="GO:0016787">
    <property type="term" value="F:hydrolase activity"/>
    <property type="evidence" value="ECO:0007669"/>
    <property type="project" value="UniProtKB-KW"/>
</dbReference>
<evidence type="ECO:0000256" key="1">
    <source>
        <dbReference type="ARBA" id="ARBA00003293"/>
    </source>
</evidence>
<dbReference type="AlphaFoldDB" id="A0AAN5MFR6"/>
<comment type="similarity">
    <text evidence="2">Belongs to the phage GPA family.</text>
</comment>
<gene>
    <name evidence="9" type="ORF">I8608_002218</name>
</gene>
<comment type="caution">
    <text evidence="9">The sequence shown here is derived from an EMBL/GenBank/DDBJ whole genome shotgun (WGS) entry which is preliminary data.</text>
</comment>
<evidence type="ECO:0000256" key="7">
    <source>
        <dbReference type="SAM" id="MobiDB-lite"/>
    </source>
</evidence>
<evidence type="ECO:0000313" key="10">
    <source>
        <dbReference type="Proteomes" id="UP000865968"/>
    </source>
</evidence>
<keyword evidence="3" id="KW-0235">DNA replication</keyword>
<reference evidence="9" key="2">
    <citation type="submission" date="2020-10" db="EMBL/GenBank/DDBJ databases">
        <authorList>
            <consortium name="NCBI Pathogen Detection Project"/>
        </authorList>
    </citation>
    <scope>NUCLEOTIDE SEQUENCE</scope>
    <source>
        <strain evidence="9">Morganella morganii ARLG-3209</strain>
    </source>
</reference>
<comment type="function">
    <text evidence="1">Possible endonuclease which induces a single-strand cut and initiates DNA replication.</text>
</comment>
<evidence type="ECO:0000259" key="8">
    <source>
        <dbReference type="Pfam" id="PF05840"/>
    </source>
</evidence>
<keyword evidence="4" id="KW-0540">Nuclease</keyword>
<dbReference type="EMBL" id="DACSWI010000006">
    <property type="protein sequence ID" value="HAT3809359.1"/>
    <property type="molecule type" value="Genomic_DNA"/>
</dbReference>
<evidence type="ECO:0000256" key="6">
    <source>
        <dbReference type="ARBA" id="ARBA00022801"/>
    </source>
</evidence>
<dbReference type="InterPro" id="IPR008766">
    <property type="entry name" value="Replication_gene_A-like"/>
</dbReference>
<feature type="region of interest" description="Disordered" evidence="7">
    <location>
        <begin position="1"/>
        <end position="26"/>
    </location>
</feature>
<dbReference type="Pfam" id="PF05840">
    <property type="entry name" value="Phage_GPA"/>
    <property type="match status" value="1"/>
</dbReference>
<organism evidence="9 10">
    <name type="scientific">Morganella morganii</name>
    <name type="common">Proteus morganii</name>
    <dbReference type="NCBI Taxonomy" id="582"/>
    <lineage>
        <taxon>Bacteria</taxon>
        <taxon>Pseudomonadati</taxon>
        <taxon>Pseudomonadota</taxon>
        <taxon>Gammaproteobacteria</taxon>
        <taxon>Enterobacterales</taxon>
        <taxon>Morganellaceae</taxon>
        <taxon>Morganella</taxon>
    </lineage>
</organism>
<sequence>MSKMTAPEHNSDVFTSMRRQAEEYQPGLSKDATLAERVMYEANPDDLDFQRQFTVDMPNSLAYYFATQYAKRFHEEKNGRRAANTYLRERCADVLPRYRMVTAKYHIDHDTRNFDAFPVKIVDRLNDLHRMGKQAIKELALSMANHIIMIFREYCEIQENISPLEATKRIFKRIGAVVCRAGTVAPYWQQFTAGRKKPTENQMISGMLRMMSEKWWAGRLKRMRDIRAEHLAIAVGQVQSKASPYVSRRALKEWKEQKQRNREFIKNFDLQNDLGEKVSLESMVIGSVSNPAQRRRELMVRMRGFENLADEMGYVGEFYTLTAPSKYHNAYSAGGFVNQWNGCNPRDIQKYLCGVWAKVRAEYARKGIRPFGFRVVEPHHDSTPHWHLLLFVHPDQADDLRNTFAKYAREEDADELTSEDAKKARFHAVPIDKEKGSATGYIAKYISKNIDGFAMDDETDEESGKSCKEIAKNVSAWASRWRIRQFQQIGGAPVSVWRELRRLPGEEEILATEDMDNVRFAADIGDWFAYTELQGGATVARKDLTVRMSYEVTEMGNEYGEDVQRISGVYSPIAGDASEYLTRTTKWQLVAKEKPAAEGGGLDFDPPWSSVNNCTEARRTINGNEKKIRSVMADLRSTGREISQEQAGKLISGSGIVIDGREITLLPDGQLRYRASTTEKYEKYREKSASILARVGKMRSGL</sequence>
<evidence type="ECO:0000256" key="4">
    <source>
        <dbReference type="ARBA" id="ARBA00022722"/>
    </source>
</evidence>
<evidence type="ECO:0000313" key="9">
    <source>
        <dbReference type="EMBL" id="HAT3809359.1"/>
    </source>
</evidence>
<keyword evidence="5 9" id="KW-0255">Endonuclease</keyword>
<protein>
    <submittedName>
        <fullName evidence="9">Replication endonuclease</fullName>
    </submittedName>
</protein>
<dbReference type="GO" id="GO:0006260">
    <property type="term" value="P:DNA replication"/>
    <property type="evidence" value="ECO:0007669"/>
    <property type="project" value="UniProtKB-KW"/>
</dbReference>
<reference evidence="9" key="1">
    <citation type="journal article" date="2018" name="Genome Biol.">
        <title>SKESA: strategic k-mer extension for scrupulous assemblies.</title>
        <authorList>
            <person name="Souvorov A."/>
            <person name="Agarwala R."/>
            <person name="Lipman D.J."/>
        </authorList>
    </citation>
    <scope>NUCLEOTIDE SEQUENCE</scope>
    <source>
        <strain evidence="9">Morganella morganii ARLG-3209</strain>
    </source>
</reference>
<proteinExistence type="inferred from homology"/>
<accession>A0AAN5MFR6</accession>
<name>A0AAN5MFR6_MORMO</name>
<evidence type="ECO:0000256" key="5">
    <source>
        <dbReference type="ARBA" id="ARBA00022759"/>
    </source>
</evidence>
<evidence type="ECO:0000256" key="3">
    <source>
        <dbReference type="ARBA" id="ARBA00022705"/>
    </source>
</evidence>
<feature type="domain" description="Replication gene A protein-like" evidence="8">
    <location>
        <begin position="136"/>
        <end position="452"/>
    </location>
</feature>
<evidence type="ECO:0000256" key="2">
    <source>
        <dbReference type="ARBA" id="ARBA00009260"/>
    </source>
</evidence>
<dbReference type="GO" id="GO:0004519">
    <property type="term" value="F:endonuclease activity"/>
    <property type="evidence" value="ECO:0007669"/>
    <property type="project" value="UniProtKB-KW"/>
</dbReference>
<dbReference type="Proteomes" id="UP000865968">
    <property type="component" value="Unassembled WGS sequence"/>
</dbReference>
<keyword evidence="6" id="KW-0378">Hydrolase</keyword>